<feature type="domain" description="NadR/Ttd14 AAA" evidence="1">
    <location>
        <begin position="9"/>
        <end position="166"/>
    </location>
</feature>
<gene>
    <name evidence="2" type="ORF">D4741_07410</name>
</gene>
<organism evidence="2 3">
    <name type="scientific">Pseudoalteromonas gelatinilytica</name>
    <dbReference type="NCBI Taxonomy" id="1703256"/>
    <lineage>
        <taxon>Bacteria</taxon>
        <taxon>Pseudomonadati</taxon>
        <taxon>Pseudomonadota</taxon>
        <taxon>Gammaproteobacteria</taxon>
        <taxon>Alteromonadales</taxon>
        <taxon>Pseudoalteromonadaceae</taxon>
        <taxon>Pseudoalteromonas</taxon>
    </lineage>
</organism>
<protein>
    <recommendedName>
        <fullName evidence="1">NadR/Ttd14 AAA domain-containing protein</fullName>
    </recommendedName>
</protein>
<dbReference type="Gene3D" id="3.40.50.300">
    <property type="entry name" value="P-loop containing nucleotide triphosphate hydrolases"/>
    <property type="match status" value="1"/>
</dbReference>
<dbReference type="EMBL" id="QYSE01000001">
    <property type="protein sequence ID" value="RJF37884.1"/>
    <property type="molecule type" value="Genomic_DNA"/>
</dbReference>
<evidence type="ECO:0000313" key="3">
    <source>
        <dbReference type="Proteomes" id="UP000265938"/>
    </source>
</evidence>
<dbReference type="PANTHER" id="PTHR34932:SF1">
    <property type="entry name" value="TRPL TRANSLOCATION DEFECT PROTEIN 14"/>
    <property type="match status" value="1"/>
</dbReference>
<reference evidence="2 3" key="1">
    <citation type="submission" date="2018-09" db="EMBL/GenBank/DDBJ databases">
        <title>Identification of marine bacteria producing industrial enzymes.</title>
        <authorList>
            <person name="Cheng T.H."/>
            <person name="Saidin J."/>
            <person name="Muhd D.D."/>
            <person name="Isa M.N.M."/>
            <person name="Bakar M.F.A."/>
            <person name="Ismail N."/>
        </authorList>
    </citation>
    <scope>NUCLEOTIDE SEQUENCE [LARGE SCALE GENOMIC DNA]</scope>
    <source>
        <strain evidence="2 3">MNAD 1.6</strain>
    </source>
</reference>
<name>A0A3A3EU94_9GAMM</name>
<comment type="caution">
    <text evidence="2">The sequence shown here is derived from an EMBL/GenBank/DDBJ whole genome shotgun (WGS) entry which is preliminary data.</text>
</comment>
<dbReference type="AlphaFoldDB" id="A0A3A3EU94"/>
<dbReference type="PANTHER" id="PTHR34932">
    <property type="entry name" value="TRPL TRANSLOCATION DEFECT PROTEIN 14"/>
    <property type="match status" value="1"/>
</dbReference>
<dbReference type="InterPro" id="IPR027417">
    <property type="entry name" value="P-loop_NTPase"/>
</dbReference>
<evidence type="ECO:0000313" key="2">
    <source>
        <dbReference type="EMBL" id="RJF37884.1"/>
    </source>
</evidence>
<dbReference type="GO" id="GO:0005525">
    <property type="term" value="F:GTP binding"/>
    <property type="evidence" value="ECO:0007669"/>
    <property type="project" value="TreeGrafter"/>
</dbReference>
<proteinExistence type="predicted"/>
<dbReference type="Proteomes" id="UP000265938">
    <property type="component" value="Unassembled WGS sequence"/>
</dbReference>
<evidence type="ECO:0000259" key="1">
    <source>
        <dbReference type="Pfam" id="PF13521"/>
    </source>
</evidence>
<dbReference type="InterPro" id="IPR038727">
    <property type="entry name" value="NadR/Ttd14_AAA_dom"/>
</dbReference>
<sequence length="196" mass="22188">MWKPKVKKRIVLTGGPGGGKTTAIDLLRREFSKQIVVVPESATMLFSGGIERGDSAHLIKAHQQAIFSLQKHLEHIQRTMHPDRLMLCDRGSLDGLAYWPGEQDEFFQCLNTSLEIELNQYDAVIFFETAAKSGQSIHSNNPVRNESDQQAILLDDKLQAVWSQHPNFNLVKSSESFIQKVMFGIDTIRKVMDSYN</sequence>
<dbReference type="GO" id="GO:0035091">
    <property type="term" value="F:phosphatidylinositol binding"/>
    <property type="evidence" value="ECO:0007669"/>
    <property type="project" value="TreeGrafter"/>
</dbReference>
<dbReference type="SUPFAM" id="SSF52540">
    <property type="entry name" value="P-loop containing nucleoside triphosphate hydrolases"/>
    <property type="match status" value="1"/>
</dbReference>
<dbReference type="GO" id="GO:0070300">
    <property type="term" value="F:phosphatidic acid binding"/>
    <property type="evidence" value="ECO:0007669"/>
    <property type="project" value="TreeGrafter"/>
</dbReference>
<accession>A0A3A3EU94</accession>
<dbReference type="InterPro" id="IPR053227">
    <property type="entry name" value="TRPL-trafficking_regulator"/>
</dbReference>
<dbReference type="Pfam" id="PF13521">
    <property type="entry name" value="AAA_28"/>
    <property type="match status" value="1"/>
</dbReference>